<organism evidence="4 5">
    <name type="scientific">Carassius auratus</name>
    <name type="common">Goldfish</name>
    <dbReference type="NCBI Taxonomy" id="7957"/>
    <lineage>
        <taxon>Eukaryota</taxon>
        <taxon>Metazoa</taxon>
        <taxon>Chordata</taxon>
        <taxon>Craniata</taxon>
        <taxon>Vertebrata</taxon>
        <taxon>Euteleostomi</taxon>
        <taxon>Actinopterygii</taxon>
        <taxon>Neopterygii</taxon>
        <taxon>Teleostei</taxon>
        <taxon>Ostariophysi</taxon>
        <taxon>Cypriniformes</taxon>
        <taxon>Cyprinidae</taxon>
        <taxon>Cyprininae</taxon>
        <taxon>Carassius</taxon>
    </lineage>
</organism>
<dbReference type="RefSeq" id="XP_026072786.1">
    <property type="nucleotide sequence ID" value="XM_026217001.1"/>
</dbReference>
<feature type="region of interest" description="Disordered" evidence="1">
    <location>
        <begin position="264"/>
        <end position="286"/>
    </location>
</feature>
<dbReference type="CDD" id="cd13220">
    <property type="entry name" value="PH-GRAM_GRAMDC"/>
    <property type="match status" value="1"/>
</dbReference>
<protein>
    <submittedName>
        <fullName evidence="5">GRAM domain-containing protein 2B</fullName>
    </submittedName>
</protein>
<evidence type="ECO:0000313" key="4">
    <source>
        <dbReference type="Proteomes" id="UP000515129"/>
    </source>
</evidence>
<dbReference type="PANTHER" id="PTHR46645">
    <property type="entry name" value="GRAM DOMAIN-CONTAINING PROTEIN 2B-RELATED"/>
    <property type="match status" value="1"/>
</dbReference>
<evidence type="ECO:0000256" key="2">
    <source>
        <dbReference type="SAM" id="Phobius"/>
    </source>
</evidence>
<feature type="transmembrane region" description="Helical" evidence="2">
    <location>
        <begin position="347"/>
        <end position="368"/>
    </location>
</feature>
<dbReference type="InterPro" id="IPR052633">
    <property type="entry name" value="GRAM_domain_protein_2B"/>
</dbReference>
<dbReference type="InterPro" id="IPR004182">
    <property type="entry name" value="GRAM"/>
</dbReference>
<accession>A0A6P6KMR4</accession>
<dbReference type="Gene3D" id="2.30.29.30">
    <property type="entry name" value="Pleckstrin-homology domain (PH domain)/Phosphotyrosine-binding domain (PTB)"/>
    <property type="match status" value="1"/>
</dbReference>
<keyword evidence="4" id="KW-1185">Reference proteome</keyword>
<dbReference type="KEGG" id="caua:113052631"/>
<evidence type="ECO:0000256" key="1">
    <source>
        <dbReference type="SAM" id="MobiDB-lite"/>
    </source>
</evidence>
<name>A0A6P6KMR4_CARAU</name>
<feature type="compositionally biased region" description="Polar residues" evidence="1">
    <location>
        <begin position="313"/>
        <end position="324"/>
    </location>
</feature>
<keyword evidence="2" id="KW-0812">Transmembrane</keyword>
<evidence type="ECO:0000313" key="5">
    <source>
        <dbReference type="RefSeq" id="XP_026072786.1"/>
    </source>
</evidence>
<dbReference type="GO" id="GO:0005881">
    <property type="term" value="C:cytoplasmic microtubule"/>
    <property type="evidence" value="ECO:0007669"/>
    <property type="project" value="TreeGrafter"/>
</dbReference>
<dbReference type="GeneID" id="113052631"/>
<dbReference type="PANTHER" id="PTHR46645:SF2">
    <property type="entry name" value="GRAM DOMAIN-CONTAINING PROTEIN 2B"/>
    <property type="match status" value="1"/>
</dbReference>
<dbReference type="Proteomes" id="UP000515129">
    <property type="component" value="Chromosome 33"/>
</dbReference>
<dbReference type="SMART" id="SM00568">
    <property type="entry name" value="GRAM"/>
    <property type="match status" value="1"/>
</dbReference>
<dbReference type="CTD" id="65983"/>
<keyword evidence="2" id="KW-0472">Membrane</keyword>
<feature type="domain" description="GRAM" evidence="3">
    <location>
        <begin position="120"/>
        <end position="187"/>
    </location>
</feature>
<evidence type="ECO:0000259" key="3">
    <source>
        <dbReference type="SMART" id="SM00568"/>
    </source>
</evidence>
<dbReference type="AlphaFoldDB" id="A0A6P6KMR4"/>
<proteinExistence type="predicted"/>
<dbReference type="OrthoDB" id="74360at2759"/>
<keyword evidence="2" id="KW-1133">Transmembrane helix</keyword>
<reference evidence="5" key="1">
    <citation type="submission" date="2025-08" db="UniProtKB">
        <authorList>
            <consortium name="RefSeq"/>
        </authorList>
    </citation>
    <scope>IDENTIFICATION</scope>
    <source>
        <strain evidence="5">Wakin</strain>
        <tissue evidence="5">Muscle</tissue>
    </source>
</reference>
<dbReference type="Pfam" id="PF02893">
    <property type="entry name" value="GRAM"/>
    <property type="match status" value="1"/>
</dbReference>
<feature type="region of interest" description="Disordered" evidence="1">
    <location>
        <begin position="304"/>
        <end position="324"/>
    </location>
</feature>
<sequence>MITVILMEKHLVFEDEVQCKSRNDAARPMCSVPPHQQTNESVLLRQYAEIIDEEEGDKMTRPDTFISLDAEADVSARRRKPTLVRSKTFDPSLLLQVQSDSESKCERRKPQSCQSLRTNIQYHKVFKDISEDEQLRQSYTCALQKDILYQGRLFVSDNWICFHSKVFGKDTKIAIPVASVTVIKKTKTAILVPNALVISTALERHVFVSFLSRDTTYKVLMSVCPHLVEKSPGISQIPSQSLRGHPVSLPTDFAADLSDLDGPVRQTGQHMDDSSSSDCPESPDFVKTPKFPKRSQAFIEVAKRESELDSHPQQETNTTANLPYTGSTGSELEFMKTLRPVSLSLNALLLIYLSLVCVLLLSSCYMAFKIVSLEERLTSLVSKEFPQKRDEYQSLFSGETAEFYSVLSASLLKLEKIHRNLQRLLETVSEV</sequence>
<dbReference type="InterPro" id="IPR011993">
    <property type="entry name" value="PH-like_dom_sf"/>
</dbReference>
<gene>
    <name evidence="5" type="primary">gramd2b</name>
</gene>
<dbReference type="FunFam" id="2.30.29.30:FF:000086">
    <property type="entry name" value="GRAM domain-containing protein 2B isoform 2"/>
    <property type="match status" value="1"/>
</dbReference>